<dbReference type="PANTHER" id="PTHR47926">
    <property type="entry name" value="PENTATRICOPEPTIDE REPEAT-CONTAINING PROTEIN"/>
    <property type="match status" value="1"/>
</dbReference>
<feature type="repeat" description="PPR" evidence="3">
    <location>
        <begin position="555"/>
        <end position="589"/>
    </location>
</feature>
<dbReference type="GO" id="GO:0003723">
    <property type="term" value="F:RNA binding"/>
    <property type="evidence" value="ECO:0007669"/>
    <property type="project" value="InterPro"/>
</dbReference>
<dbReference type="GO" id="GO:0009451">
    <property type="term" value="P:RNA modification"/>
    <property type="evidence" value="ECO:0007669"/>
    <property type="project" value="InterPro"/>
</dbReference>
<dbReference type="FunFam" id="1.25.40.10:FF:000412">
    <property type="entry name" value="Putative pentatricopeptide repeat-containing protein"/>
    <property type="match status" value="1"/>
</dbReference>
<reference evidence="5" key="1">
    <citation type="submission" date="2025-08" db="UniProtKB">
        <authorList>
            <consortium name="RefSeq"/>
        </authorList>
    </citation>
    <scope>IDENTIFICATION</scope>
    <source>
        <strain evidence="5">OHB3-1</strain>
    </source>
</reference>
<dbReference type="Proteomes" id="UP000504603">
    <property type="component" value="Unplaced"/>
</dbReference>
<dbReference type="PROSITE" id="PS51375">
    <property type="entry name" value="PPR"/>
    <property type="match status" value="8"/>
</dbReference>
<dbReference type="InterPro" id="IPR046848">
    <property type="entry name" value="E_motif"/>
</dbReference>
<evidence type="ECO:0000256" key="2">
    <source>
        <dbReference type="ARBA" id="ARBA00061659"/>
    </source>
</evidence>
<keyword evidence="1" id="KW-0677">Repeat</keyword>
<evidence type="ECO:0000256" key="1">
    <source>
        <dbReference type="ARBA" id="ARBA00022737"/>
    </source>
</evidence>
<dbReference type="RefSeq" id="XP_022145856.1">
    <property type="nucleotide sequence ID" value="XM_022290164.1"/>
</dbReference>
<keyword evidence="4" id="KW-1185">Reference proteome</keyword>
<evidence type="ECO:0000256" key="3">
    <source>
        <dbReference type="PROSITE-ProRule" id="PRU00708"/>
    </source>
</evidence>
<dbReference type="Gene3D" id="1.25.40.10">
    <property type="entry name" value="Tetratricopeptide repeat domain"/>
    <property type="match status" value="6"/>
</dbReference>
<dbReference type="InterPro" id="IPR046960">
    <property type="entry name" value="PPR_At4g14850-like_plant"/>
</dbReference>
<protein>
    <submittedName>
        <fullName evidence="5">Pentatricopeptide repeat-containing protein At5g08490</fullName>
    </submittedName>
</protein>
<feature type="repeat" description="PPR" evidence="3">
    <location>
        <begin position="419"/>
        <end position="453"/>
    </location>
</feature>
<proteinExistence type="inferred from homology"/>
<feature type="repeat" description="PPR" evidence="3">
    <location>
        <begin position="317"/>
        <end position="351"/>
    </location>
</feature>
<evidence type="ECO:0000313" key="4">
    <source>
        <dbReference type="Proteomes" id="UP000504603"/>
    </source>
</evidence>
<feature type="repeat" description="PPR" evidence="3">
    <location>
        <begin position="655"/>
        <end position="689"/>
    </location>
</feature>
<feature type="repeat" description="PPR" evidence="3">
    <location>
        <begin position="212"/>
        <end position="246"/>
    </location>
</feature>
<dbReference type="PANTHER" id="PTHR47926:SF481">
    <property type="entry name" value="TETRATRICOPEPTIDE-LIKE HELICAL DOMAIN SUPERFAMILY"/>
    <property type="match status" value="1"/>
</dbReference>
<dbReference type="FunFam" id="1.25.40.10:FF:000090">
    <property type="entry name" value="Pentatricopeptide repeat-containing protein, chloroplastic"/>
    <property type="match status" value="1"/>
</dbReference>
<dbReference type="FunFam" id="1.25.40.10:FF:000381">
    <property type="entry name" value="Pentatricopeptide repeat-containing protein"/>
    <property type="match status" value="1"/>
</dbReference>
<dbReference type="NCBIfam" id="TIGR00756">
    <property type="entry name" value="PPR"/>
    <property type="match status" value="7"/>
</dbReference>
<name>A0A6J1CXM6_MOMCH</name>
<dbReference type="InterPro" id="IPR011990">
    <property type="entry name" value="TPR-like_helical_dom_sf"/>
</dbReference>
<dbReference type="OrthoDB" id="1904892at2759"/>
<dbReference type="AlphaFoldDB" id="A0A6J1CXM6"/>
<accession>A0A6J1CXM6</accession>
<dbReference type="Pfam" id="PF20431">
    <property type="entry name" value="E_motif"/>
    <property type="match status" value="1"/>
</dbReference>
<organism evidence="4 5">
    <name type="scientific">Momordica charantia</name>
    <name type="common">Bitter gourd</name>
    <name type="synonym">Balsam pear</name>
    <dbReference type="NCBI Taxonomy" id="3673"/>
    <lineage>
        <taxon>Eukaryota</taxon>
        <taxon>Viridiplantae</taxon>
        <taxon>Streptophyta</taxon>
        <taxon>Embryophyta</taxon>
        <taxon>Tracheophyta</taxon>
        <taxon>Spermatophyta</taxon>
        <taxon>Magnoliopsida</taxon>
        <taxon>eudicotyledons</taxon>
        <taxon>Gunneridae</taxon>
        <taxon>Pentapetalae</taxon>
        <taxon>rosids</taxon>
        <taxon>fabids</taxon>
        <taxon>Cucurbitales</taxon>
        <taxon>Cucurbitaceae</taxon>
        <taxon>Momordiceae</taxon>
        <taxon>Momordica</taxon>
    </lineage>
</organism>
<dbReference type="Pfam" id="PF01535">
    <property type="entry name" value="PPR"/>
    <property type="match status" value="4"/>
</dbReference>
<gene>
    <name evidence="5" type="primary">LOC111015208</name>
</gene>
<dbReference type="Pfam" id="PF13041">
    <property type="entry name" value="PPR_2"/>
    <property type="match status" value="3"/>
</dbReference>
<evidence type="ECO:0000313" key="5">
    <source>
        <dbReference type="RefSeq" id="XP_022145856.1"/>
    </source>
</evidence>
<dbReference type="GeneID" id="111015208"/>
<dbReference type="FunFam" id="1.25.40.10:FF:000361">
    <property type="entry name" value="Pentatricopeptide repeat-containing protein chloroplastic"/>
    <property type="match status" value="1"/>
</dbReference>
<dbReference type="InterPro" id="IPR002885">
    <property type="entry name" value="PPR_rpt"/>
</dbReference>
<dbReference type="KEGG" id="mcha:111015208"/>
<feature type="repeat" description="PPR" evidence="3">
    <location>
        <begin position="286"/>
        <end position="316"/>
    </location>
</feature>
<feature type="repeat" description="PPR" evidence="3">
    <location>
        <begin position="108"/>
        <end position="143"/>
    </location>
</feature>
<feature type="repeat" description="PPR" evidence="3">
    <location>
        <begin position="524"/>
        <end position="554"/>
    </location>
</feature>
<sequence length="873" mass="97583">MHPLDFMSCSSMIRNLCLNAKHQEVFCLFVQKFQCSSGFKPDNHVFAAVFKSCAALSAVNVGKALQGYLVKQGELACQSVYKGLLNLYAKCGVFDDCWKLFEQLDHRDVVTWNIILSGYCGSQVHDTEAMRLFVKMHSEGEVKPSAITIATILPVCARVVQAGVGKSIHSHIMKSGLERDTLVGNALISMYAKSGQLQYDAYAAFNSIIHKDVVSWNAIISALAEKNLLFDVLRLFNLMLEEPIEPNYVTIASILPVCASFAKNISYRFGREIHGYVHRRTNLMEDISVCNALMNLYLRVGQMEEAEILFRNMKQRDLVSWNTIISGYSLNDEWLEAVDLFCKFLSLGIEPDSVTLISALPSCAYSQNLRVGKMIHGYILRHPILREDSAVGNALVSFYAKCHDVKSAFESFSLISRKDLISWNSMLNAFAEPGHGTRFVHLLDWMLQERFKPDSFTILSIISFCVTVSGVWKVKETHCYSVRACLFEGDSSPTTVNALLDAYSKCGNIDYALKIFESSSGKRNLVTCNSMISCYVNCKSPNDALTIFSGMTETDLTTWNLMVRVYAENNCPGHALSLFRRLQTEGMKPDTVTIMSLLPICNEMASFHLLKECHGYSIRSCFEDGYLEGALLDAYAKCGVLGCAYKLFQSSSQKDLVMFTSMISGYAMHGKGEEALKVFNNMLESGVKPDHVVMTAILSACSHTGLVNQGLNIFHSMEEVHHMQPTMEHYACVVDLLSRGGRINDAYSFAIGMPVEPDANIWGTLLGACKTHHEVELGVLVAEHVFESKSDDIGNYVVMSNLYAADSKWDGVLEVRKLMREKDLKKPPGCSWIEVEGKKNFFLAGDSLHPQRNIIYNLLNTLHQQIKRTVDIT</sequence>
<dbReference type="FunFam" id="1.25.40.10:FF:000724">
    <property type="entry name" value="Putative pentatricopeptide repeat-containing protein"/>
    <property type="match status" value="1"/>
</dbReference>
<comment type="similarity">
    <text evidence="2">Belongs to the PPR family. PCMP-E subfamily.</text>
</comment>